<dbReference type="AlphaFoldDB" id="A0A382TZZ2"/>
<sequence>MLLRASSEARDINVDLGVVMVGHSTTSAEIPHGEVLLQFAEAAVIGGEGEIAVAREALLTALGPAGLVDAAGVVGNFERNVRIADATGIPLDDFLEERSADFRSEIGVDAFASQSSD</sequence>
<name>A0A382TZZ2_9ZZZZ</name>
<evidence type="ECO:0000313" key="1">
    <source>
        <dbReference type="EMBL" id="SVD27620.1"/>
    </source>
</evidence>
<protein>
    <submittedName>
        <fullName evidence="1">Uncharacterized protein</fullName>
    </submittedName>
</protein>
<proteinExistence type="predicted"/>
<gene>
    <name evidence="1" type="ORF">METZ01_LOCUS380474</name>
</gene>
<reference evidence="1" key="1">
    <citation type="submission" date="2018-05" db="EMBL/GenBank/DDBJ databases">
        <authorList>
            <person name="Lanie J.A."/>
            <person name="Ng W.-L."/>
            <person name="Kazmierczak K.M."/>
            <person name="Andrzejewski T.M."/>
            <person name="Davidsen T.M."/>
            <person name="Wayne K.J."/>
            <person name="Tettelin H."/>
            <person name="Glass J.I."/>
            <person name="Rusch D."/>
            <person name="Podicherti R."/>
            <person name="Tsui H.-C.T."/>
            <person name="Winkler M.E."/>
        </authorList>
    </citation>
    <scope>NUCLEOTIDE SEQUENCE</scope>
</reference>
<accession>A0A382TZZ2</accession>
<dbReference type="EMBL" id="UINC01140459">
    <property type="protein sequence ID" value="SVD27620.1"/>
    <property type="molecule type" value="Genomic_DNA"/>
</dbReference>
<organism evidence="1">
    <name type="scientific">marine metagenome</name>
    <dbReference type="NCBI Taxonomy" id="408172"/>
    <lineage>
        <taxon>unclassified sequences</taxon>
        <taxon>metagenomes</taxon>
        <taxon>ecological metagenomes</taxon>
    </lineage>
</organism>